<keyword evidence="3" id="KW-0812">Transmembrane</keyword>
<dbReference type="InterPro" id="IPR002347">
    <property type="entry name" value="SDR_fam"/>
</dbReference>
<feature type="transmembrane region" description="Helical" evidence="3">
    <location>
        <begin position="6"/>
        <end position="27"/>
    </location>
</feature>
<dbReference type="Gene3D" id="3.40.50.720">
    <property type="entry name" value="NAD(P)-binding Rossmann-like Domain"/>
    <property type="match status" value="1"/>
</dbReference>
<keyword evidence="5" id="KW-1185">Reference proteome</keyword>
<dbReference type="STRING" id="188477.A0A433SWW0"/>
<dbReference type="InterPro" id="IPR036291">
    <property type="entry name" value="NAD(P)-bd_dom_sf"/>
</dbReference>
<name>A0A433SWW0_ELYCH</name>
<comment type="caution">
    <text evidence="4">The sequence shown here is derived from an EMBL/GenBank/DDBJ whole genome shotgun (WGS) entry which is preliminary data.</text>
</comment>
<dbReference type="Proteomes" id="UP000271974">
    <property type="component" value="Unassembled WGS sequence"/>
</dbReference>
<dbReference type="EMBL" id="RQTK01000904">
    <property type="protein sequence ID" value="RUS73752.1"/>
    <property type="molecule type" value="Genomic_DNA"/>
</dbReference>
<evidence type="ECO:0000313" key="4">
    <source>
        <dbReference type="EMBL" id="RUS73752.1"/>
    </source>
</evidence>
<proteinExistence type="inferred from homology"/>
<evidence type="ECO:0008006" key="6">
    <source>
        <dbReference type="Google" id="ProtNLM"/>
    </source>
</evidence>
<sequence length="326" mass="35971">MVFWGPGQVVAILLVIIVILVSAWMYFRLTLVKCDSTADMKGKTTIVTGANSGIGFYTALDFAKRNARVILACRDKGKAESARQEIVSLSENSNVAVGIVDLCSMKSVRDFANKILSEESRLDVLVNNAGVVATGKPKEMTDEGLEVIFAGNYFGPFLLTNLLLDLMKKSAPSRIVNVSSVVNKFGSIDFENLNAEKSYQFQNRYFDSKLAQILFTRELAQRLEGTGVTANVLHPGSVATNLLRNLFFLIRVPVEFFIKLFCRTAEEGAQTSIFLSVSEEVAEISGKYFIDCDVRESEANPQSRDMGVAKKLWEVSERLTGLSSDN</sequence>
<protein>
    <recommendedName>
        <fullName evidence="6">Retinol dehydrogenase 14</fullName>
    </recommendedName>
</protein>
<dbReference type="SUPFAM" id="SSF51735">
    <property type="entry name" value="NAD(P)-binding Rossmann-fold domains"/>
    <property type="match status" value="1"/>
</dbReference>
<dbReference type="OrthoDB" id="191139at2759"/>
<organism evidence="4 5">
    <name type="scientific">Elysia chlorotica</name>
    <name type="common">Eastern emerald elysia</name>
    <name type="synonym">Sea slug</name>
    <dbReference type="NCBI Taxonomy" id="188477"/>
    <lineage>
        <taxon>Eukaryota</taxon>
        <taxon>Metazoa</taxon>
        <taxon>Spiralia</taxon>
        <taxon>Lophotrochozoa</taxon>
        <taxon>Mollusca</taxon>
        <taxon>Gastropoda</taxon>
        <taxon>Heterobranchia</taxon>
        <taxon>Euthyneura</taxon>
        <taxon>Panpulmonata</taxon>
        <taxon>Sacoglossa</taxon>
        <taxon>Placobranchoidea</taxon>
        <taxon>Plakobranchidae</taxon>
        <taxon>Elysia</taxon>
    </lineage>
</organism>
<evidence type="ECO:0000256" key="3">
    <source>
        <dbReference type="SAM" id="Phobius"/>
    </source>
</evidence>
<keyword evidence="1" id="KW-0560">Oxidoreductase</keyword>
<evidence type="ECO:0000256" key="1">
    <source>
        <dbReference type="ARBA" id="ARBA00023002"/>
    </source>
</evidence>
<gene>
    <name evidence="4" type="ORF">EGW08_018489</name>
</gene>
<dbReference type="PANTHER" id="PTHR43157:SF66">
    <property type="entry name" value="WW DOMAIN-CONTAINING OXIDOREDUCTASE-LIKE PROTEIN"/>
    <property type="match status" value="1"/>
</dbReference>
<evidence type="ECO:0000256" key="2">
    <source>
        <dbReference type="RuleBase" id="RU000363"/>
    </source>
</evidence>
<dbReference type="Pfam" id="PF00106">
    <property type="entry name" value="adh_short"/>
    <property type="match status" value="1"/>
</dbReference>
<evidence type="ECO:0000313" key="5">
    <source>
        <dbReference type="Proteomes" id="UP000271974"/>
    </source>
</evidence>
<dbReference type="AlphaFoldDB" id="A0A433SWW0"/>
<accession>A0A433SWW0</accession>
<dbReference type="PRINTS" id="PR00081">
    <property type="entry name" value="GDHRDH"/>
</dbReference>
<reference evidence="4 5" key="1">
    <citation type="submission" date="2019-01" db="EMBL/GenBank/DDBJ databases">
        <title>A draft genome assembly of the solar-powered sea slug Elysia chlorotica.</title>
        <authorList>
            <person name="Cai H."/>
            <person name="Li Q."/>
            <person name="Fang X."/>
            <person name="Li J."/>
            <person name="Curtis N.E."/>
            <person name="Altenburger A."/>
            <person name="Shibata T."/>
            <person name="Feng M."/>
            <person name="Maeda T."/>
            <person name="Schwartz J.A."/>
            <person name="Shigenobu S."/>
            <person name="Lundholm N."/>
            <person name="Nishiyama T."/>
            <person name="Yang H."/>
            <person name="Hasebe M."/>
            <person name="Li S."/>
            <person name="Pierce S.K."/>
            <person name="Wang J."/>
        </authorList>
    </citation>
    <scope>NUCLEOTIDE SEQUENCE [LARGE SCALE GENOMIC DNA]</scope>
    <source>
        <strain evidence="4">EC2010</strain>
        <tissue evidence="4">Whole organism of an adult</tissue>
    </source>
</reference>
<dbReference type="PRINTS" id="PR00080">
    <property type="entry name" value="SDRFAMILY"/>
</dbReference>
<keyword evidence="3" id="KW-1133">Transmembrane helix</keyword>
<dbReference type="GO" id="GO:0016491">
    <property type="term" value="F:oxidoreductase activity"/>
    <property type="evidence" value="ECO:0007669"/>
    <property type="project" value="UniProtKB-KW"/>
</dbReference>
<dbReference type="PANTHER" id="PTHR43157">
    <property type="entry name" value="PHOSPHATIDYLINOSITOL-GLYCAN BIOSYNTHESIS CLASS F PROTEIN-RELATED"/>
    <property type="match status" value="1"/>
</dbReference>
<keyword evidence="3" id="KW-0472">Membrane</keyword>
<comment type="similarity">
    <text evidence="2">Belongs to the short-chain dehydrogenases/reductases (SDR) family.</text>
</comment>